<gene>
    <name evidence="2" type="ORF">PsYK624_013690</name>
</gene>
<dbReference type="Proteomes" id="UP000703269">
    <property type="component" value="Unassembled WGS sequence"/>
</dbReference>
<reference evidence="2 3" key="1">
    <citation type="submission" date="2021-08" db="EMBL/GenBank/DDBJ databases">
        <title>Draft Genome Sequence of Phanerochaete sordida strain YK-624.</title>
        <authorList>
            <person name="Mori T."/>
            <person name="Dohra H."/>
            <person name="Suzuki T."/>
            <person name="Kawagishi H."/>
            <person name="Hirai H."/>
        </authorList>
    </citation>
    <scope>NUCLEOTIDE SEQUENCE [LARGE SCALE GENOMIC DNA]</scope>
    <source>
        <strain evidence="2 3">YK-624</strain>
    </source>
</reference>
<feature type="region of interest" description="Disordered" evidence="1">
    <location>
        <begin position="1"/>
        <end position="49"/>
    </location>
</feature>
<feature type="compositionally biased region" description="Polar residues" evidence="1">
    <location>
        <begin position="81"/>
        <end position="93"/>
    </location>
</feature>
<evidence type="ECO:0000313" key="2">
    <source>
        <dbReference type="EMBL" id="GJE85290.1"/>
    </source>
</evidence>
<sequence>MSRGGTIPEPECRFASGVGHGGSMRERMAGGRAVWRRKEAREKPPPTPAVFLAQTSQVIELCIEVGQPSGNVSQAPGLRSSPLSSQQPCTSRTKLSHGEDIDDASTNSPREGRATAPSLA</sequence>
<dbReference type="AlphaFoldDB" id="A0A9P3G041"/>
<name>A0A9P3G041_9APHY</name>
<evidence type="ECO:0000256" key="1">
    <source>
        <dbReference type="SAM" id="MobiDB-lite"/>
    </source>
</evidence>
<proteinExistence type="predicted"/>
<dbReference type="EMBL" id="BPQB01000002">
    <property type="protein sequence ID" value="GJE85290.1"/>
    <property type="molecule type" value="Genomic_DNA"/>
</dbReference>
<comment type="caution">
    <text evidence="2">The sequence shown here is derived from an EMBL/GenBank/DDBJ whole genome shotgun (WGS) entry which is preliminary data.</text>
</comment>
<feature type="region of interest" description="Disordered" evidence="1">
    <location>
        <begin position="68"/>
        <end position="120"/>
    </location>
</feature>
<protein>
    <submittedName>
        <fullName evidence="2">Uncharacterized protein</fullName>
    </submittedName>
</protein>
<accession>A0A9P3G041</accession>
<keyword evidence="3" id="KW-1185">Reference proteome</keyword>
<evidence type="ECO:0000313" key="3">
    <source>
        <dbReference type="Proteomes" id="UP000703269"/>
    </source>
</evidence>
<organism evidence="2 3">
    <name type="scientific">Phanerochaete sordida</name>
    <dbReference type="NCBI Taxonomy" id="48140"/>
    <lineage>
        <taxon>Eukaryota</taxon>
        <taxon>Fungi</taxon>
        <taxon>Dikarya</taxon>
        <taxon>Basidiomycota</taxon>
        <taxon>Agaricomycotina</taxon>
        <taxon>Agaricomycetes</taxon>
        <taxon>Polyporales</taxon>
        <taxon>Phanerochaetaceae</taxon>
        <taxon>Phanerochaete</taxon>
    </lineage>
</organism>